<accession>A0A9W7A2Y1</accession>
<evidence type="ECO:0000256" key="3">
    <source>
        <dbReference type="ARBA" id="ARBA00023002"/>
    </source>
</evidence>
<reference evidence="7" key="1">
    <citation type="journal article" date="2023" name="Commun. Biol.">
        <title>Genome analysis of Parmales, the sister group of diatoms, reveals the evolutionary specialization of diatoms from phago-mixotrophs to photoautotrophs.</title>
        <authorList>
            <person name="Ban H."/>
            <person name="Sato S."/>
            <person name="Yoshikawa S."/>
            <person name="Yamada K."/>
            <person name="Nakamura Y."/>
            <person name="Ichinomiya M."/>
            <person name="Sato N."/>
            <person name="Blanc-Mathieu R."/>
            <person name="Endo H."/>
            <person name="Kuwata A."/>
            <person name="Ogata H."/>
        </authorList>
    </citation>
    <scope>NUCLEOTIDE SEQUENCE [LARGE SCALE GENOMIC DNA]</scope>
    <source>
        <strain evidence="7">NIES 3700</strain>
    </source>
</reference>
<dbReference type="InterPro" id="IPR029061">
    <property type="entry name" value="THDP-binding"/>
</dbReference>
<dbReference type="SMART" id="SM00861">
    <property type="entry name" value="Transket_pyr"/>
    <property type="match status" value="1"/>
</dbReference>
<dbReference type="InterPro" id="IPR001017">
    <property type="entry name" value="DH_E1"/>
</dbReference>
<evidence type="ECO:0000259" key="5">
    <source>
        <dbReference type="SMART" id="SM00861"/>
    </source>
</evidence>
<dbReference type="GO" id="GO:0003863">
    <property type="term" value="F:branched-chain 2-oxo acid dehydrogenase activity"/>
    <property type="evidence" value="ECO:0007669"/>
    <property type="project" value="UniProtKB-EC"/>
</dbReference>
<dbReference type="AlphaFoldDB" id="A0A9W7A2Y1"/>
<dbReference type="PANTHER" id="PTHR42980:SF1">
    <property type="entry name" value="2-OXOISOVALERATE DEHYDROGENASE SUBUNIT BETA, MITOCHONDRIAL"/>
    <property type="match status" value="1"/>
</dbReference>
<sequence>MLRFLAPSKSPLRIPNLRKALILRPPSNSLATLADKRKASRQDIEKLPEHISLVEFREFLSHPPPVSPTTSPLPPSTSLPLLKTIFSTFHLHYHSRISSLCGEGFYTIGPCGEENLAASSLAINTDDTVALHYRHLSPSILRNWTYRSDSTYDTTSLKSILLDRARGYTVSLSDPITSGNHCALGGTPNDFIVTSTLASQTPPAVGRALGNTLSHTILKNTQPKFPKKAIHYVSLGDGSINNAHFLASINLSRYAEYNKQKCPVIFGISNNDLCISLKGNNYLSKFLESTGIKIFECNGNKVFDVYTTTNSAVEYSRKKGKPSIIVYNDLKRRFGHAATDRQTAYLTDLEIEGNRKCDNLEQAVLDIVGSGEVGWEEVRVCFEEIGEMVEEMFNVASEEDKVTSRFQQIEQASQPRVHVPRLLKNKGYNALTASGRKDIMRKNMNKAYAEILEENERVVYLGEDVEHGGYYLVTDGLKDKFPRRIRDFPPDETTLIAAGLGYAQSGLLPIVEIPYAKYLDCGFDMFNEVCCSNWLSGGKEGVGIIFRLQGFDRGTFGGNFHTHNTLYMPPGLDVVCYSNGEDYVRGLRNAVKQAEDGRITMLVDCTDLLNKRHLIGKDKGWLRGYPEGGEVLGVHDVRVYGSSPEGRGTIAIVAYGNGVVTSLQAREELENEGISKDDIDVIDCMLLSEVPDGLTEELQKYSKVIFADICKEGQNPFSTMLPILNRSIDKGGVELNKKQWNLIAAAKTYNPLGNLMTFLNVEDVKGAVKEMVK</sequence>
<comment type="caution">
    <text evidence="6">The sequence shown here is derived from an EMBL/GenBank/DDBJ whole genome shotgun (WGS) entry which is preliminary data.</text>
</comment>
<evidence type="ECO:0000256" key="2">
    <source>
        <dbReference type="ARBA" id="ARBA00012277"/>
    </source>
</evidence>
<dbReference type="GO" id="GO:0009083">
    <property type="term" value="P:branched-chain amino acid catabolic process"/>
    <property type="evidence" value="ECO:0007669"/>
    <property type="project" value="TreeGrafter"/>
</dbReference>
<dbReference type="PANTHER" id="PTHR42980">
    <property type="entry name" value="2-OXOISOVALERATE DEHYDROGENASE SUBUNIT BETA-RELATED"/>
    <property type="match status" value="1"/>
</dbReference>
<dbReference type="OrthoDB" id="192577at2759"/>
<dbReference type="Pfam" id="PF00676">
    <property type="entry name" value="E1_dh"/>
    <property type="match status" value="1"/>
</dbReference>
<dbReference type="Gene3D" id="3.40.50.970">
    <property type="match status" value="2"/>
</dbReference>
<comment type="cofactor">
    <cofactor evidence="1">
        <name>thiamine diphosphate</name>
        <dbReference type="ChEBI" id="CHEBI:58937"/>
    </cofactor>
</comment>
<dbReference type="Pfam" id="PF02779">
    <property type="entry name" value="Transket_pyr"/>
    <property type="match status" value="1"/>
</dbReference>
<dbReference type="GO" id="GO:0007584">
    <property type="term" value="P:response to nutrient"/>
    <property type="evidence" value="ECO:0007669"/>
    <property type="project" value="TreeGrafter"/>
</dbReference>
<evidence type="ECO:0000313" key="7">
    <source>
        <dbReference type="Proteomes" id="UP001165122"/>
    </source>
</evidence>
<dbReference type="EC" id="1.2.4.4" evidence="2"/>
<dbReference type="Proteomes" id="UP001165122">
    <property type="component" value="Unassembled WGS sequence"/>
</dbReference>
<dbReference type="InterPro" id="IPR005475">
    <property type="entry name" value="Transketolase-like_Pyr-bd"/>
</dbReference>
<keyword evidence="3" id="KW-0560">Oxidoreductase</keyword>
<organism evidence="6 7">
    <name type="scientific">Triparma laevis f. longispina</name>
    <dbReference type="NCBI Taxonomy" id="1714387"/>
    <lineage>
        <taxon>Eukaryota</taxon>
        <taxon>Sar</taxon>
        <taxon>Stramenopiles</taxon>
        <taxon>Ochrophyta</taxon>
        <taxon>Bolidophyceae</taxon>
        <taxon>Parmales</taxon>
        <taxon>Triparmaceae</taxon>
        <taxon>Triparma</taxon>
    </lineage>
</organism>
<protein>
    <recommendedName>
        <fullName evidence="2">3-methyl-2-oxobutanoate dehydrogenase (2-methylpropanoyl-transferring)</fullName>
        <ecNumber evidence="2">1.2.4.4</ecNumber>
    </recommendedName>
</protein>
<comment type="catalytic activity">
    <reaction evidence="4">
        <text>N(6)-[(R)-lipoyl]-L-lysyl-[protein] + 3-methyl-2-oxobutanoate + H(+) = N(6)-[(R)-S(8)-2-methylpropanoyldihydrolipoyl]-L-lysyl-[protein] + CO2</text>
        <dbReference type="Rhea" id="RHEA:13457"/>
        <dbReference type="Rhea" id="RHEA-COMP:10474"/>
        <dbReference type="Rhea" id="RHEA-COMP:10497"/>
        <dbReference type="ChEBI" id="CHEBI:11851"/>
        <dbReference type="ChEBI" id="CHEBI:15378"/>
        <dbReference type="ChEBI" id="CHEBI:16526"/>
        <dbReference type="ChEBI" id="CHEBI:83099"/>
        <dbReference type="ChEBI" id="CHEBI:83142"/>
        <dbReference type="EC" id="1.2.4.4"/>
    </reaction>
    <physiologicalReaction direction="left-to-right" evidence="4">
        <dbReference type="Rhea" id="RHEA:13458"/>
    </physiologicalReaction>
</comment>
<evidence type="ECO:0000256" key="1">
    <source>
        <dbReference type="ARBA" id="ARBA00001964"/>
    </source>
</evidence>
<dbReference type="EMBL" id="BRXW01000511">
    <property type="protein sequence ID" value="GMH61703.1"/>
    <property type="molecule type" value="Genomic_DNA"/>
</dbReference>
<name>A0A9W7A2Y1_9STRA</name>
<dbReference type="SUPFAM" id="SSF52922">
    <property type="entry name" value="TK C-terminal domain-like"/>
    <property type="match status" value="1"/>
</dbReference>
<evidence type="ECO:0000256" key="4">
    <source>
        <dbReference type="ARBA" id="ARBA00051764"/>
    </source>
</evidence>
<gene>
    <name evidence="6" type="ORF">TrLO_g7547</name>
</gene>
<feature type="domain" description="Transketolase-like pyrimidine-binding" evidence="5">
    <location>
        <begin position="438"/>
        <end position="611"/>
    </location>
</feature>
<proteinExistence type="predicted"/>
<dbReference type="SUPFAM" id="SSF52518">
    <property type="entry name" value="Thiamin diphosphate-binding fold (THDP-binding)"/>
    <property type="match status" value="2"/>
</dbReference>
<keyword evidence="7" id="KW-1185">Reference proteome</keyword>
<dbReference type="InterPro" id="IPR009014">
    <property type="entry name" value="Transketo_C/PFOR_II"/>
</dbReference>
<evidence type="ECO:0000313" key="6">
    <source>
        <dbReference type="EMBL" id="GMH61703.1"/>
    </source>
</evidence>